<feature type="domain" description="PilY1 beta-propeller" evidence="7">
    <location>
        <begin position="760"/>
        <end position="1059"/>
    </location>
</feature>
<proteinExistence type="inferred from homology"/>
<gene>
    <name evidence="8" type="ORF">HNQ52_001678</name>
</gene>
<evidence type="ECO:0000256" key="5">
    <source>
        <dbReference type="ARBA" id="ARBA00022837"/>
    </source>
</evidence>
<accession>A0A7W8G0D2</accession>
<keyword evidence="4" id="KW-0479">Metal-binding</keyword>
<dbReference type="EMBL" id="JACHHP010000002">
    <property type="protein sequence ID" value="MBB5208149.1"/>
    <property type="molecule type" value="Genomic_DNA"/>
</dbReference>
<comment type="subcellular location">
    <subcellularLocation>
        <location evidence="1">Fimbrium</location>
    </subcellularLocation>
</comment>
<keyword evidence="5" id="KW-0106">Calcium</keyword>
<sequence length="1254" mass="134577">MSTPRLSLIVKIAVLAALSVTGAFDRALALNIAQTPLFLGLDVKPNFILAVDDSGSMGEQRIFPGANSPYIAWNEDNASFFLAPEQLYYLESMNLPDPAPPFGAYGSIHGDGSANDGGSNYIFLSPSIPPFDDFGFARSPDFNKLYFNPAVTYQPWRKHDGTRWPDADPSAARADPRLGTPYKIGYASVFDFVDQDGRREDGDRGFYLLAGMKVPAGTVYRTDSNAIADCGESASLPGTNGAWATLDQDTVIQSACTANLQRFPAVFFLKDPASLPPEFGYVADPVHIPDALGPGGVGLYKYEIRPENFSSKPAYNAAVQNFANWFQYHGNKILALVASMTEAFFDVRDVRVGQFAINHLQDVKMYDLSVDLDRIAFFDQITALTTSAILYGGSINTPNRSGVNHLGEQFLRTDSQAPIQAACQLNTGMLFTDGYTSKGDGPVLFGNADGSLDAPLSDGYADTMADIVTAYFEGARVPLRADLPTGKVPVVASCEDSPEPWADCERDLHMRFHAVAFGPTGHVYGVDAQKTEEPFVHHPDWNALGAPKASNGPVVVDELWHATLNGRGSFVSAARPSDVTDALKNALKLSSVGTSFSGGLSGSSTRRDLDFLGYVPRYNAEDWTGDLTAHSTKDDGQFDAQVWSAAEQLEDVDVDDRKIYFSDPKTKTLHPFSVDALGGDAAAITRMGLPADPPYGRTVEEIVDYLRGDHTFEQKNPGGTLRNRSSRIGDIFGSQPEVLTSAGFGYTGLPDSEGGGFGPGSYGEFMQTTKKNRTPVAFVGANDGMLHAFDATGGANGGKELFAIIPEAVMSNLGVLPDPTYKHRYFVDGSPVQGDAYDGNAWKTVLLVPMGAGGKSIMALDVTDPAASFGPQNFLWEFTDPGLNETLGKPHVVLLENGKWAAVFGSGIDGVPDPGTVETHAYIYFVDLFSGELIAKVLAQMPYGDDGILDDGFVNLVPVDADYDLRADTVYAADYDGYLWRLDIDDVDPIALGNGGAPLFRAVNKLGRPQIVTGGIDAFPHHIRGQMVFFGSGRYLKTNTDIAPTVTEESFYGIWDDPEQPGFIDRNDLQSRAILSQENVQGVETRRISDAPVDWSTQRGWALDFLIDGQPLTGEKFIGHPVVALGRVMFATYQPLSDDPCSGGGTNRFYSLSATSGVGELALPGGDGTYGAIDIPSASAGRGPIQQPGVITSPPPPACVPGSPGCPLPEPDEQGQVLSAPSPGCRTNLGVLLGDGLLVFDRLTCGRQSWQQLQ</sequence>
<evidence type="ECO:0000313" key="8">
    <source>
        <dbReference type="EMBL" id="MBB5208149.1"/>
    </source>
</evidence>
<dbReference type="AlphaFoldDB" id="A0A7W8G0D2"/>
<dbReference type="GO" id="GO:0009289">
    <property type="term" value="C:pilus"/>
    <property type="evidence" value="ECO:0007669"/>
    <property type="project" value="UniProtKB-SubCell"/>
</dbReference>
<dbReference type="InterPro" id="IPR011047">
    <property type="entry name" value="Quinoprotein_ADH-like_sf"/>
</dbReference>
<organism evidence="8 9">
    <name type="scientific">Chiayiivirga flava</name>
    <dbReference type="NCBI Taxonomy" id="659595"/>
    <lineage>
        <taxon>Bacteria</taxon>
        <taxon>Pseudomonadati</taxon>
        <taxon>Pseudomonadota</taxon>
        <taxon>Gammaproteobacteria</taxon>
        <taxon>Lysobacterales</taxon>
        <taxon>Lysobacteraceae</taxon>
        <taxon>Chiayiivirga</taxon>
    </lineage>
</organism>
<evidence type="ECO:0000313" key="9">
    <source>
        <dbReference type="Proteomes" id="UP000521199"/>
    </source>
</evidence>
<dbReference type="InterPro" id="IPR008707">
    <property type="entry name" value="B-propeller_PilY1"/>
</dbReference>
<dbReference type="Pfam" id="PF05567">
    <property type="entry name" value="T4P_PilY1"/>
    <property type="match status" value="1"/>
</dbReference>
<keyword evidence="3" id="KW-1029">Fimbrium biogenesis</keyword>
<evidence type="ECO:0000256" key="4">
    <source>
        <dbReference type="ARBA" id="ARBA00022723"/>
    </source>
</evidence>
<evidence type="ECO:0000256" key="2">
    <source>
        <dbReference type="ARBA" id="ARBA00008387"/>
    </source>
</evidence>
<dbReference type="SUPFAM" id="SSF50998">
    <property type="entry name" value="Quinoprotein alcohol dehydrogenase-like"/>
    <property type="match status" value="1"/>
</dbReference>
<keyword evidence="6" id="KW-0281">Fimbrium</keyword>
<reference evidence="8 9" key="1">
    <citation type="submission" date="2020-08" db="EMBL/GenBank/DDBJ databases">
        <title>Genomic Encyclopedia of Type Strains, Phase IV (KMG-IV): sequencing the most valuable type-strain genomes for metagenomic binning, comparative biology and taxonomic classification.</title>
        <authorList>
            <person name="Goeker M."/>
        </authorList>
    </citation>
    <scope>NUCLEOTIDE SEQUENCE [LARGE SCALE GENOMIC DNA]</scope>
    <source>
        <strain evidence="8 9">DSM 24163</strain>
    </source>
</reference>
<dbReference type="GO" id="GO:0046872">
    <property type="term" value="F:metal ion binding"/>
    <property type="evidence" value="ECO:0007669"/>
    <property type="project" value="UniProtKB-KW"/>
</dbReference>
<dbReference type="Proteomes" id="UP000521199">
    <property type="component" value="Unassembled WGS sequence"/>
</dbReference>
<comment type="similarity">
    <text evidence="2">Belongs to the PilY1 family.</text>
</comment>
<name>A0A7W8G0D2_9GAMM</name>
<protein>
    <submittedName>
        <fullName evidence="8">Type IV pilus assembly protein PilY1</fullName>
    </submittedName>
</protein>
<comment type="caution">
    <text evidence="8">The sequence shown here is derived from an EMBL/GenBank/DDBJ whole genome shotgun (WGS) entry which is preliminary data.</text>
</comment>
<evidence type="ECO:0000256" key="6">
    <source>
        <dbReference type="ARBA" id="ARBA00023263"/>
    </source>
</evidence>
<evidence type="ECO:0000256" key="1">
    <source>
        <dbReference type="ARBA" id="ARBA00004561"/>
    </source>
</evidence>
<evidence type="ECO:0000256" key="3">
    <source>
        <dbReference type="ARBA" id="ARBA00022558"/>
    </source>
</evidence>
<evidence type="ECO:0000259" key="7">
    <source>
        <dbReference type="Pfam" id="PF05567"/>
    </source>
</evidence>
<keyword evidence="9" id="KW-1185">Reference proteome</keyword>